<dbReference type="InterPro" id="IPR012348">
    <property type="entry name" value="RNR-like"/>
</dbReference>
<dbReference type="InterPro" id="IPR003430">
    <property type="entry name" value="Phenol_Hydrox"/>
</dbReference>
<dbReference type="RefSeq" id="WP_139623760.1">
    <property type="nucleotide sequence ID" value="NZ_VDMP01000025.1"/>
</dbReference>
<dbReference type="Pfam" id="PF02332">
    <property type="entry name" value="Phenol_Hydrox"/>
    <property type="match status" value="1"/>
</dbReference>
<dbReference type="EC" id="1.14.13.227" evidence="1"/>
<dbReference type="OrthoDB" id="9806768at2"/>
<sequence>MTTAPLALRPQKTWSHLAARRRKPSEYEIVSTNLLWHMRDQEQPWDVAHEGPMADWYRKYRNGSAVQHEDWDGFRDPDELVYRTYNILQDGQETYVQGLLDQHNDEEHDKGLDAEWVRSLAAHYAPGRYLLHTVQMASAYLVHMSPASTISNCAAFQSADQLRWVSHVAYRTAELAQTHPSYGLGTAERSHWEELPAWQRFRELMECVLATRDWAEAFVALNLVAKPAIDEAFYRQQGISARRQGDTLFALAAEAALRDSERSRRWSVELVRHLAQRPENVLVVEQWIDRWVPLADAAIEAFCSELPDNPDATSNAIAATRTFRNSLPLRG</sequence>
<gene>
    <name evidence="5" type="ORF">FHP29_15620</name>
</gene>
<proteinExistence type="predicted"/>
<keyword evidence="2" id="KW-0560">Oxidoreductase</keyword>
<name>A0A5C4VS50_9ACTN</name>
<comment type="caution">
    <text evidence="5">The sequence shown here is derived from an EMBL/GenBank/DDBJ whole genome shotgun (WGS) entry which is preliminary data.</text>
</comment>
<evidence type="ECO:0000256" key="3">
    <source>
        <dbReference type="ARBA" id="ARBA00023033"/>
    </source>
</evidence>
<organism evidence="5 6">
    <name type="scientific">Nocardioides albidus</name>
    <dbReference type="NCBI Taxonomy" id="1517589"/>
    <lineage>
        <taxon>Bacteria</taxon>
        <taxon>Bacillati</taxon>
        <taxon>Actinomycetota</taxon>
        <taxon>Actinomycetes</taxon>
        <taxon>Propionibacteriales</taxon>
        <taxon>Nocardioidaceae</taxon>
        <taxon>Nocardioides</taxon>
    </lineage>
</organism>
<evidence type="ECO:0000313" key="5">
    <source>
        <dbReference type="EMBL" id="TNM38648.1"/>
    </source>
</evidence>
<dbReference type="SUPFAM" id="SSF47240">
    <property type="entry name" value="Ferritin-like"/>
    <property type="match status" value="1"/>
</dbReference>
<evidence type="ECO:0000256" key="1">
    <source>
        <dbReference type="ARBA" id="ARBA00012710"/>
    </source>
</evidence>
<dbReference type="PIRSF" id="PIRSF000040">
    <property type="entry name" value="MMOH_comp"/>
    <property type="match status" value="1"/>
</dbReference>
<dbReference type="AlphaFoldDB" id="A0A5C4VS50"/>
<dbReference type="Proteomes" id="UP000313231">
    <property type="component" value="Unassembled WGS sequence"/>
</dbReference>
<reference evidence="5 6" key="1">
    <citation type="journal article" date="2016" name="Int. J. Syst. Evol. Microbiol.">
        <title>Nocardioides albidus sp. nov., an actinobacterium isolated from garden soil.</title>
        <authorList>
            <person name="Singh H."/>
            <person name="Du J."/>
            <person name="Trinh H."/>
            <person name="Won K."/>
            <person name="Yang J.E."/>
            <person name="Yin C."/>
            <person name="Kook M."/>
            <person name="Yi T.H."/>
        </authorList>
    </citation>
    <scope>NUCLEOTIDE SEQUENCE [LARGE SCALE GENOMIC DNA]</scope>
    <source>
        <strain evidence="5 6">CCTCC AB 2015297</strain>
    </source>
</reference>
<comment type="catalytic activity">
    <reaction evidence="4">
        <text>propane + NADH + O2 + H(+) = propan-2-ol + NAD(+) + H2O</text>
        <dbReference type="Rhea" id="RHEA:49992"/>
        <dbReference type="ChEBI" id="CHEBI:15377"/>
        <dbReference type="ChEBI" id="CHEBI:15378"/>
        <dbReference type="ChEBI" id="CHEBI:15379"/>
        <dbReference type="ChEBI" id="CHEBI:17824"/>
        <dbReference type="ChEBI" id="CHEBI:32879"/>
        <dbReference type="ChEBI" id="CHEBI:57540"/>
        <dbReference type="ChEBI" id="CHEBI:57945"/>
        <dbReference type="EC" id="1.14.13.227"/>
    </reaction>
</comment>
<dbReference type="InterPro" id="IPR012078">
    <property type="entry name" value="MP_mOase_hydro"/>
</dbReference>
<dbReference type="Gene3D" id="1.10.620.20">
    <property type="entry name" value="Ribonucleotide Reductase, subunit A"/>
    <property type="match status" value="1"/>
</dbReference>
<protein>
    <recommendedName>
        <fullName evidence="1">propane 2-monooxygenase</fullName>
        <ecNumber evidence="1">1.14.13.227</ecNumber>
    </recommendedName>
</protein>
<evidence type="ECO:0000313" key="6">
    <source>
        <dbReference type="Proteomes" id="UP000313231"/>
    </source>
</evidence>
<evidence type="ECO:0000256" key="4">
    <source>
        <dbReference type="ARBA" id="ARBA00048941"/>
    </source>
</evidence>
<evidence type="ECO:0000256" key="2">
    <source>
        <dbReference type="ARBA" id="ARBA00023002"/>
    </source>
</evidence>
<keyword evidence="3 5" id="KW-0503">Monooxygenase</keyword>
<dbReference type="EMBL" id="VDMP01000025">
    <property type="protein sequence ID" value="TNM38648.1"/>
    <property type="molecule type" value="Genomic_DNA"/>
</dbReference>
<dbReference type="InterPro" id="IPR009078">
    <property type="entry name" value="Ferritin-like_SF"/>
</dbReference>
<dbReference type="GO" id="GO:0016709">
    <property type="term" value="F:oxidoreductase activity, acting on paired donors, with incorporation or reduction of molecular oxygen, NAD(P)H as one donor, and incorporation of one atom of oxygen"/>
    <property type="evidence" value="ECO:0007669"/>
    <property type="project" value="InterPro"/>
</dbReference>
<keyword evidence="6" id="KW-1185">Reference proteome</keyword>
<accession>A0A5C4VS50</accession>